<feature type="domain" description="Protein kinase" evidence="12">
    <location>
        <begin position="50"/>
        <end position="335"/>
    </location>
</feature>
<gene>
    <name evidence="13" type="ORF">CEUSTIGMA_g8390.t1</name>
</gene>
<accession>A0A250XD11</accession>
<keyword evidence="2 11" id="KW-0723">Serine/threonine-protein kinase</keyword>
<feature type="binding site" evidence="10">
    <location>
        <position position="79"/>
    </location>
    <ligand>
        <name>ATP</name>
        <dbReference type="ChEBI" id="CHEBI:30616"/>
    </ligand>
</feature>
<dbReference type="InterPro" id="IPR000719">
    <property type="entry name" value="Prot_kinase_dom"/>
</dbReference>
<comment type="similarity">
    <text evidence="9">Belongs to the protein kinase superfamily. Ser/Thr protein kinase family. CK2 subfamily.</text>
</comment>
<keyword evidence="14" id="KW-1185">Reference proteome</keyword>
<evidence type="ECO:0000256" key="2">
    <source>
        <dbReference type="ARBA" id="ARBA00022527"/>
    </source>
</evidence>
<name>A0A250XD11_9CHLO</name>
<evidence type="ECO:0000256" key="1">
    <source>
        <dbReference type="ARBA" id="ARBA00012513"/>
    </source>
</evidence>
<evidence type="ECO:0000256" key="11">
    <source>
        <dbReference type="RuleBase" id="RU000304"/>
    </source>
</evidence>
<dbReference type="GO" id="GO:0051726">
    <property type="term" value="P:regulation of cell cycle"/>
    <property type="evidence" value="ECO:0007669"/>
    <property type="project" value="TreeGrafter"/>
</dbReference>
<evidence type="ECO:0000313" key="14">
    <source>
        <dbReference type="Proteomes" id="UP000232323"/>
    </source>
</evidence>
<sequence>MAPPKKYPRSLRAKDAYRVLSRCYASVNLKQPKDYWDDTLNVVMGPLDSYVILKQVGKGKYGEVFQGIDKRDNSQCVIKIMKPVKEYRLRREIKILRHLRNGPQIINLREALRDPDTKTPCFVFDLVNTTNFKELQSRVTDIDVRFYLGQLLMALDFCHSQGIMHRDVKPGNVLIDHEKRQLRLIDWGLADFYHPGKELPVRVATRFYKGPELLVDIRDYDYSLDVWGVGCMMAAMLFKKAVFFRGEDEFDQLVKIAKVLGTDDLYSYCAKYGVDLDPRLAQLCGIKPQVPWRRFVNADNQHLASNQAFDLLGKLLKYDHNERSTAAEALAHSYFEPVRDQLHQLHLRRREMSCASSGSSSTATVAGSSTLLTAASTSRTG</sequence>
<dbReference type="FunFam" id="1.10.510.10:FF:000059">
    <property type="entry name" value="Casein kinase II subunit alpha"/>
    <property type="match status" value="1"/>
</dbReference>
<dbReference type="InterPro" id="IPR011009">
    <property type="entry name" value="Kinase-like_dom_sf"/>
</dbReference>
<dbReference type="Pfam" id="PF00069">
    <property type="entry name" value="Pkinase"/>
    <property type="match status" value="1"/>
</dbReference>
<comment type="caution">
    <text evidence="13">The sequence shown here is derived from an EMBL/GenBank/DDBJ whole genome shotgun (WGS) entry which is preliminary data.</text>
</comment>
<evidence type="ECO:0000256" key="5">
    <source>
        <dbReference type="ARBA" id="ARBA00022777"/>
    </source>
</evidence>
<reference evidence="13 14" key="1">
    <citation type="submission" date="2017-08" db="EMBL/GenBank/DDBJ databases">
        <title>Acidophilic green algal genome provides insights into adaptation to an acidic environment.</title>
        <authorList>
            <person name="Hirooka S."/>
            <person name="Hirose Y."/>
            <person name="Kanesaki Y."/>
            <person name="Higuchi S."/>
            <person name="Fujiwara T."/>
            <person name="Onuma R."/>
            <person name="Era A."/>
            <person name="Ohbayashi R."/>
            <person name="Uzuka A."/>
            <person name="Nozaki H."/>
            <person name="Yoshikawa H."/>
            <person name="Miyagishima S.Y."/>
        </authorList>
    </citation>
    <scope>NUCLEOTIDE SEQUENCE [LARGE SCALE GENOMIC DNA]</scope>
    <source>
        <strain evidence="13 14">NIES-2499</strain>
    </source>
</reference>
<dbReference type="InterPro" id="IPR045216">
    <property type="entry name" value="CK2_alpha"/>
</dbReference>
<comment type="catalytic activity">
    <reaction evidence="7">
        <text>L-threonyl-[protein] + ATP = O-phospho-L-threonyl-[protein] + ADP + H(+)</text>
        <dbReference type="Rhea" id="RHEA:46608"/>
        <dbReference type="Rhea" id="RHEA-COMP:11060"/>
        <dbReference type="Rhea" id="RHEA-COMP:11605"/>
        <dbReference type="ChEBI" id="CHEBI:15378"/>
        <dbReference type="ChEBI" id="CHEBI:30013"/>
        <dbReference type="ChEBI" id="CHEBI:30616"/>
        <dbReference type="ChEBI" id="CHEBI:61977"/>
        <dbReference type="ChEBI" id="CHEBI:456216"/>
        <dbReference type="EC" id="2.7.11.1"/>
    </reaction>
</comment>
<dbReference type="Proteomes" id="UP000232323">
    <property type="component" value="Unassembled WGS sequence"/>
</dbReference>
<dbReference type="STRING" id="1157962.A0A250XD11"/>
<evidence type="ECO:0000256" key="10">
    <source>
        <dbReference type="PROSITE-ProRule" id="PRU10141"/>
    </source>
</evidence>
<dbReference type="PROSITE" id="PS00107">
    <property type="entry name" value="PROTEIN_KINASE_ATP"/>
    <property type="match status" value="1"/>
</dbReference>
<evidence type="ECO:0000256" key="7">
    <source>
        <dbReference type="ARBA" id="ARBA00047899"/>
    </source>
</evidence>
<keyword evidence="6 10" id="KW-0067">ATP-binding</keyword>
<dbReference type="GO" id="GO:0005956">
    <property type="term" value="C:protein kinase CK2 complex"/>
    <property type="evidence" value="ECO:0007669"/>
    <property type="project" value="TreeGrafter"/>
</dbReference>
<dbReference type="CDD" id="cd14132">
    <property type="entry name" value="STKc_CK2_alpha"/>
    <property type="match status" value="1"/>
</dbReference>
<evidence type="ECO:0000256" key="4">
    <source>
        <dbReference type="ARBA" id="ARBA00022741"/>
    </source>
</evidence>
<dbReference type="PANTHER" id="PTHR24054:SF0">
    <property type="entry name" value="CASEIN KINASE II SUBUNIT ALPHA"/>
    <property type="match status" value="1"/>
</dbReference>
<dbReference type="PROSITE" id="PS00108">
    <property type="entry name" value="PROTEIN_KINASE_ST"/>
    <property type="match status" value="1"/>
</dbReference>
<dbReference type="PROSITE" id="PS50011">
    <property type="entry name" value="PROTEIN_KINASE_DOM"/>
    <property type="match status" value="1"/>
</dbReference>
<dbReference type="GO" id="GO:0005524">
    <property type="term" value="F:ATP binding"/>
    <property type="evidence" value="ECO:0007669"/>
    <property type="project" value="UniProtKB-UniRule"/>
</dbReference>
<proteinExistence type="inferred from homology"/>
<dbReference type="GO" id="GO:0004674">
    <property type="term" value="F:protein serine/threonine kinase activity"/>
    <property type="evidence" value="ECO:0007669"/>
    <property type="project" value="UniProtKB-KW"/>
</dbReference>
<dbReference type="GO" id="GO:0005829">
    <property type="term" value="C:cytosol"/>
    <property type="evidence" value="ECO:0007669"/>
    <property type="project" value="TreeGrafter"/>
</dbReference>
<evidence type="ECO:0000259" key="12">
    <source>
        <dbReference type="PROSITE" id="PS50011"/>
    </source>
</evidence>
<dbReference type="SMART" id="SM00220">
    <property type="entry name" value="S_TKc"/>
    <property type="match status" value="1"/>
</dbReference>
<dbReference type="OrthoDB" id="10254671at2759"/>
<keyword evidence="5" id="KW-0418">Kinase</keyword>
<keyword evidence="4 10" id="KW-0547">Nucleotide-binding</keyword>
<dbReference type="InterPro" id="IPR017441">
    <property type="entry name" value="Protein_kinase_ATP_BS"/>
</dbReference>
<keyword evidence="3" id="KW-0808">Transferase</keyword>
<evidence type="ECO:0000256" key="8">
    <source>
        <dbReference type="ARBA" id="ARBA00048679"/>
    </source>
</evidence>
<evidence type="ECO:0000256" key="3">
    <source>
        <dbReference type="ARBA" id="ARBA00022679"/>
    </source>
</evidence>
<evidence type="ECO:0000256" key="6">
    <source>
        <dbReference type="ARBA" id="ARBA00022840"/>
    </source>
</evidence>
<dbReference type="EC" id="2.7.11.1" evidence="1"/>
<dbReference type="Gene3D" id="3.30.200.20">
    <property type="entry name" value="Phosphorylase Kinase, domain 1"/>
    <property type="match status" value="1"/>
</dbReference>
<dbReference type="SUPFAM" id="SSF56112">
    <property type="entry name" value="Protein kinase-like (PK-like)"/>
    <property type="match status" value="1"/>
</dbReference>
<comment type="catalytic activity">
    <reaction evidence="8">
        <text>L-seryl-[protein] + ATP = O-phospho-L-seryl-[protein] + ADP + H(+)</text>
        <dbReference type="Rhea" id="RHEA:17989"/>
        <dbReference type="Rhea" id="RHEA-COMP:9863"/>
        <dbReference type="Rhea" id="RHEA-COMP:11604"/>
        <dbReference type="ChEBI" id="CHEBI:15378"/>
        <dbReference type="ChEBI" id="CHEBI:29999"/>
        <dbReference type="ChEBI" id="CHEBI:30616"/>
        <dbReference type="ChEBI" id="CHEBI:83421"/>
        <dbReference type="ChEBI" id="CHEBI:456216"/>
        <dbReference type="EC" id="2.7.11.1"/>
    </reaction>
</comment>
<organism evidence="13 14">
    <name type="scientific">Chlamydomonas eustigma</name>
    <dbReference type="NCBI Taxonomy" id="1157962"/>
    <lineage>
        <taxon>Eukaryota</taxon>
        <taxon>Viridiplantae</taxon>
        <taxon>Chlorophyta</taxon>
        <taxon>core chlorophytes</taxon>
        <taxon>Chlorophyceae</taxon>
        <taxon>CS clade</taxon>
        <taxon>Chlamydomonadales</taxon>
        <taxon>Chlamydomonadaceae</taxon>
        <taxon>Chlamydomonas</taxon>
    </lineage>
</organism>
<protein>
    <recommendedName>
        <fullName evidence="1">non-specific serine/threonine protein kinase</fullName>
        <ecNumber evidence="1">2.7.11.1</ecNumber>
    </recommendedName>
</protein>
<dbReference type="PANTHER" id="PTHR24054">
    <property type="entry name" value="CASEIN KINASE II SUBUNIT ALPHA"/>
    <property type="match status" value="1"/>
</dbReference>
<dbReference type="FunFam" id="3.30.200.20:FF:000088">
    <property type="entry name" value="Casein kinase II subunit alpha"/>
    <property type="match status" value="1"/>
</dbReference>
<dbReference type="InterPro" id="IPR008271">
    <property type="entry name" value="Ser/Thr_kinase_AS"/>
</dbReference>
<dbReference type="AlphaFoldDB" id="A0A250XD11"/>
<dbReference type="Gene3D" id="1.10.510.10">
    <property type="entry name" value="Transferase(Phosphotransferase) domain 1"/>
    <property type="match status" value="1"/>
</dbReference>
<dbReference type="EMBL" id="BEGY01000058">
    <property type="protein sequence ID" value="GAX80955.1"/>
    <property type="molecule type" value="Genomic_DNA"/>
</dbReference>
<evidence type="ECO:0000256" key="9">
    <source>
        <dbReference type="ARBA" id="ARBA00061236"/>
    </source>
</evidence>
<evidence type="ECO:0000313" key="13">
    <source>
        <dbReference type="EMBL" id="GAX80955.1"/>
    </source>
</evidence>
<dbReference type="GO" id="GO:0005634">
    <property type="term" value="C:nucleus"/>
    <property type="evidence" value="ECO:0007669"/>
    <property type="project" value="TreeGrafter"/>
</dbReference>